<evidence type="ECO:0000259" key="6">
    <source>
        <dbReference type="Pfam" id="PF00155"/>
    </source>
</evidence>
<dbReference type="PANTHER" id="PTHR43525:SF1">
    <property type="entry name" value="PROTEIN MALY"/>
    <property type="match status" value="1"/>
</dbReference>
<gene>
    <name evidence="7" type="ORF">PAQ31011_02813</name>
</gene>
<dbReference type="Gene3D" id="3.40.640.10">
    <property type="entry name" value="Type I PLP-dependent aspartate aminotransferase-like (Major domain)"/>
    <property type="match status" value="1"/>
</dbReference>
<dbReference type="InterPro" id="IPR027619">
    <property type="entry name" value="C-S_lyase_PatB-like"/>
</dbReference>
<dbReference type="InterPro" id="IPR015422">
    <property type="entry name" value="PyrdxlP-dep_Trfase_small"/>
</dbReference>
<feature type="domain" description="Aminotransferase class I/classII large" evidence="6">
    <location>
        <begin position="61"/>
        <end position="392"/>
    </location>
</feature>
<evidence type="ECO:0000256" key="4">
    <source>
        <dbReference type="ARBA" id="ARBA00023239"/>
    </source>
</evidence>
<dbReference type="GO" id="GO:0030170">
    <property type="term" value="F:pyridoxal phosphate binding"/>
    <property type="evidence" value="ECO:0007669"/>
    <property type="project" value="InterPro"/>
</dbReference>
<protein>
    <recommendedName>
        <fullName evidence="2">cysteine-S-conjugate beta-lyase</fullName>
        <ecNumber evidence="2">4.4.1.13</ecNumber>
    </recommendedName>
</protein>
<keyword evidence="4" id="KW-0456">Lyase</keyword>
<dbReference type="InterPro" id="IPR051798">
    <property type="entry name" value="Class-II_PLP-Dep_Aminotrans"/>
</dbReference>
<dbReference type="AlphaFoldDB" id="A0A5E4VSY2"/>
<comment type="cofactor">
    <cofactor evidence="1">
        <name>pyridoxal 5'-phosphate</name>
        <dbReference type="ChEBI" id="CHEBI:597326"/>
    </cofactor>
</comment>
<evidence type="ECO:0000313" key="7">
    <source>
        <dbReference type="EMBL" id="VVE14190.1"/>
    </source>
</evidence>
<evidence type="ECO:0000256" key="1">
    <source>
        <dbReference type="ARBA" id="ARBA00001933"/>
    </source>
</evidence>
<dbReference type="SUPFAM" id="SSF53383">
    <property type="entry name" value="PLP-dependent transferases"/>
    <property type="match status" value="1"/>
</dbReference>
<accession>A0A5E4VSY2</accession>
<dbReference type="Proteomes" id="UP000366819">
    <property type="component" value="Unassembled WGS sequence"/>
</dbReference>
<evidence type="ECO:0000256" key="5">
    <source>
        <dbReference type="ARBA" id="ARBA00037974"/>
    </source>
</evidence>
<dbReference type="Pfam" id="PF00155">
    <property type="entry name" value="Aminotran_1_2"/>
    <property type="match status" value="1"/>
</dbReference>
<dbReference type="RefSeq" id="WP_150576333.1">
    <property type="nucleotide sequence ID" value="NZ_CABPSN010000003.1"/>
</dbReference>
<dbReference type="InterPro" id="IPR004839">
    <property type="entry name" value="Aminotransferase_I/II_large"/>
</dbReference>
<dbReference type="Gene3D" id="3.90.1150.10">
    <property type="entry name" value="Aspartate Aminotransferase, domain 1"/>
    <property type="match status" value="1"/>
</dbReference>
<dbReference type="NCBIfam" id="TIGR04350">
    <property type="entry name" value="C_S_lyase_PatB"/>
    <property type="match status" value="1"/>
</dbReference>
<keyword evidence="7" id="KW-0032">Aminotransferase</keyword>
<sequence>MTDSNDSNDFDFLPDRRHSNSMKWGAERRLTPEQAAADPLPMWVADMDFRVAEPIRRALHEAVDFGVFGYGSIPTSFLEAVASWQKRRFGWDISHEWVLQTPGVVSAINMAIHAFTNPGDFVLIQTPVYVHFHYDVQINGRRLAQAPLHYDGERYRFDANAFEAAIQPGTKLFILCNPHNPTGNVWSRDELITMGEICARHGILVLSDEVHQDIILDETKQHVAFGTLGPALANNCIVATAPSKTFNIAGLQCSNMIIPNKRIREQFRRQCERSGINLVNQMGVVACEAAYRHGEPWLESLVGYLRENQRLFAQSINAMDVGLKVFPAESTYLAWMDCRALRMSDAELQDVLLRKARVWFDVGPKFGQGGQGFMRVNLGCPRSLVNEAIARIGDAFRRN</sequence>
<dbReference type="GO" id="GO:0008483">
    <property type="term" value="F:transaminase activity"/>
    <property type="evidence" value="ECO:0007669"/>
    <property type="project" value="UniProtKB-KW"/>
</dbReference>
<dbReference type="PANTHER" id="PTHR43525">
    <property type="entry name" value="PROTEIN MALY"/>
    <property type="match status" value="1"/>
</dbReference>
<dbReference type="InterPro" id="IPR015424">
    <property type="entry name" value="PyrdxlP-dep_Trfase"/>
</dbReference>
<evidence type="ECO:0000256" key="3">
    <source>
        <dbReference type="ARBA" id="ARBA00022898"/>
    </source>
</evidence>
<dbReference type="InterPro" id="IPR015421">
    <property type="entry name" value="PyrdxlP-dep_Trfase_major"/>
</dbReference>
<organism evidence="7 8">
    <name type="scientific">Pandoraea aquatica</name>
    <dbReference type="NCBI Taxonomy" id="2508290"/>
    <lineage>
        <taxon>Bacteria</taxon>
        <taxon>Pseudomonadati</taxon>
        <taxon>Pseudomonadota</taxon>
        <taxon>Betaproteobacteria</taxon>
        <taxon>Burkholderiales</taxon>
        <taxon>Burkholderiaceae</taxon>
        <taxon>Pandoraea</taxon>
    </lineage>
</organism>
<name>A0A5E4VSY2_9BURK</name>
<keyword evidence="7" id="KW-0808">Transferase</keyword>
<evidence type="ECO:0000313" key="8">
    <source>
        <dbReference type="Proteomes" id="UP000366819"/>
    </source>
</evidence>
<keyword evidence="3" id="KW-0663">Pyridoxal phosphate</keyword>
<proteinExistence type="inferred from homology"/>
<dbReference type="OrthoDB" id="9803354at2"/>
<dbReference type="EC" id="4.4.1.13" evidence="2"/>
<comment type="similarity">
    <text evidence="5">Belongs to the class-II pyridoxal-phosphate-dependent aminotransferase family. MalY/PatB cystathionine beta-lyase subfamily.</text>
</comment>
<dbReference type="GO" id="GO:0047804">
    <property type="term" value="F:cysteine-S-conjugate beta-lyase activity"/>
    <property type="evidence" value="ECO:0007669"/>
    <property type="project" value="UniProtKB-EC"/>
</dbReference>
<dbReference type="EMBL" id="CABPSN010000003">
    <property type="protein sequence ID" value="VVE14190.1"/>
    <property type="molecule type" value="Genomic_DNA"/>
</dbReference>
<dbReference type="CDD" id="cd00609">
    <property type="entry name" value="AAT_like"/>
    <property type="match status" value="1"/>
</dbReference>
<reference evidence="7 8" key="1">
    <citation type="submission" date="2019-08" db="EMBL/GenBank/DDBJ databases">
        <authorList>
            <person name="Peeters C."/>
        </authorList>
    </citation>
    <scope>NUCLEOTIDE SEQUENCE [LARGE SCALE GENOMIC DNA]</scope>
    <source>
        <strain evidence="7 8">LMG 31011</strain>
    </source>
</reference>
<evidence type="ECO:0000256" key="2">
    <source>
        <dbReference type="ARBA" id="ARBA00012224"/>
    </source>
</evidence>
<keyword evidence="8" id="KW-1185">Reference proteome</keyword>